<dbReference type="GeneID" id="25908284"/>
<keyword evidence="2" id="KW-0812">Transmembrane</keyword>
<name>A0A0L0FSR0_9EUKA</name>
<dbReference type="STRING" id="667725.A0A0L0FSR0"/>
<keyword evidence="2" id="KW-0472">Membrane</keyword>
<feature type="compositionally biased region" description="Low complexity" evidence="1">
    <location>
        <begin position="607"/>
        <end position="623"/>
    </location>
</feature>
<proteinExistence type="predicted"/>
<feature type="domain" description="Agd3 deacetylase" evidence="3">
    <location>
        <begin position="150"/>
        <end position="277"/>
    </location>
</feature>
<evidence type="ECO:0000256" key="2">
    <source>
        <dbReference type="SAM" id="Phobius"/>
    </source>
</evidence>
<feature type="compositionally biased region" description="Polar residues" evidence="1">
    <location>
        <begin position="538"/>
        <end position="551"/>
    </location>
</feature>
<keyword evidence="5" id="KW-1185">Reference proteome</keyword>
<evidence type="ECO:0000259" key="3">
    <source>
        <dbReference type="Pfam" id="PF25115"/>
    </source>
</evidence>
<feature type="compositionally biased region" description="Polar residues" evidence="1">
    <location>
        <begin position="506"/>
        <end position="517"/>
    </location>
</feature>
<protein>
    <recommendedName>
        <fullName evidence="3">Agd3 deacetylase domain-containing protein</fullName>
    </recommendedName>
</protein>
<dbReference type="Proteomes" id="UP000054560">
    <property type="component" value="Unassembled WGS sequence"/>
</dbReference>
<keyword evidence="2" id="KW-1133">Transmembrane helix</keyword>
<dbReference type="AlphaFoldDB" id="A0A0L0FSR0"/>
<dbReference type="EMBL" id="KQ242235">
    <property type="protein sequence ID" value="KNC79842.1"/>
    <property type="molecule type" value="Genomic_DNA"/>
</dbReference>
<sequence length="704" mass="74440">MNMHLPTGSNYTAEPPLFDGSDCGSRVEDAMADIAAAFVWVTASTDLEVDESTIERIRETANSVFRESKHAETSWSPLAFIIPSADGLNYTSTIDDILRMGYRNTVGDDLLQGYSCSSPWHSQTPSGLRDENGNVLKGVDAEAFQKRMHDKYGTSSVTIVPRLTTRIYHGVSTPRQLVRKLNGAVYRRKDRHNYEDIMKLEGFEVARNMLSFRREPYEFHPANLEQFKAGTSLLQEWVNSALAAVKAYTNFPIYTYKMDDFAELYRQLESRDLCQIKGTIQYLEGRPVALEVTSQSECDTKVTYTDTDGAYDFQPQQNDRRRGVSDASGDAVSTLKLAGDGSSHTVRLSGAEDIETVPTVNTSTEDGTELEAEDSGDRALTPSISLDTVVSDRGSTTRATPMVLSPTTALGLTSQTPTVPSGGQGNTVSTSTTIDAASNSGRRTSQSLSADEGIAISSSQASEFSVPATTFTLSSTTATGTATTKTWASTSTITQTETGAGLSGPIGTSNGGQSLSSDEAVAMATGVSSDTQSERVSDTVSSEPLSTSANNPIGADSAEPVSTQTLLFPSVTDASPTAAGASASSGTSPTSEVTTSRIIDLPVASDAETSTSSPGPSSEARSGSGSGSGSGSTLVANSSAGTLTGAAIAGLVIGVLLVLTAEQQARIAGVKGSHERYTRIRFRTFRALRDIRPPHSVSKMPCEA</sequence>
<evidence type="ECO:0000256" key="1">
    <source>
        <dbReference type="SAM" id="MobiDB-lite"/>
    </source>
</evidence>
<feature type="region of interest" description="Disordered" evidence="1">
    <location>
        <begin position="410"/>
        <end position="450"/>
    </location>
</feature>
<gene>
    <name evidence="4" type="ORF">SARC_07780</name>
</gene>
<feature type="transmembrane region" description="Helical" evidence="2">
    <location>
        <begin position="640"/>
        <end position="661"/>
    </location>
</feature>
<organism evidence="4 5">
    <name type="scientific">Sphaeroforma arctica JP610</name>
    <dbReference type="NCBI Taxonomy" id="667725"/>
    <lineage>
        <taxon>Eukaryota</taxon>
        <taxon>Ichthyosporea</taxon>
        <taxon>Ichthyophonida</taxon>
        <taxon>Sphaeroforma</taxon>
    </lineage>
</organism>
<evidence type="ECO:0000313" key="4">
    <source>
        <dbReference type="EMBL" id="KNC79842.1"/>
    </source>
</evidence>
<feature type="region of interest" description="Disordered" evidence="1">
    <location>
        <begin position="489"/>
        <end position="558"/>
    </location>
</feature>
<feature type="region of interest" description="Disordered" evidence="1">
    <location>
        <begin position="307"/>
        <end position="328"/>
    </location>
</feature>
<feature type="region of interest" description="Disordered" evidence="1">
    <location>
        <begin position="359"/>
        <end position="379"/>
    </location>
</feature>
<accession>A0A0L0FSR0</accession>
<feature type="region of interest" description="Disordered" evidence="1">
    <location>
        <begin position="573"/>
        <end position="634"/>
    </location>
</feature>
<feature type="compositionally biased region" description="Low complexity" evidence="1">
    <location>
        <begin position="489"/>
        <end position="498"/>
    </location>
</feature>
<feature type="compositionally biased region" description="Low complexity" evidence="1">
    <location>
        <begin position="574"/>
        <end position="591"/>
    </location>
</feature>
<dbReference type="InterPro" id="IPR056826">
    <property type="entry name" value="Agd3_CE"/>
</dbReference>
<reference evidence="4 5" key="1">
    <citation type="submission" date="2011-02" db="EMBL/GenBank/DDBJ databases">
        <title>The Genome Sequence of Sphaeroforma arctica JP610.</title>
        <authorList>
            <consortium name="The Broad Institute Genome Sequencing Platform"/>
            <person name="Russ C."/>
            <person name="Cuomo C."/>
            <person name="Young S.K."/>
            <person name="Zeng Q."/>
            <person name="Gargeya S."/>
            <person name="Alvarado L."/>
            <person name="Berlin A."/>
            <person name="Chapman S.B."/>
            <person name="Chen Z."/>
            <person name="Freedman E."/>
            <person name="Gellesch M."/>
            <person name="Goldberg J."/>
            <person name="Griggs A."/>
            <person name="Gujja S."/>
            <person name="Heilman E."/>
            <person name="Heiman D."/>
            <person name="Howarth C."/>
            <person name="Mehta T."/>
            <person name="Neiman D."/>
            <person name="Pearson M."/>
            <person name="Roberts A."/>
            <person name="Saif S."/>
            <person name="Shea T."/>
            <person name="Shenoy N."/>
            <person name="Sisk P."/>
            <person name="Stolte C."/>
            <person name="Sykes S."/>
            <person name="White J."/>
            <person name="Yandava C."/>
            <person name="Burger G."/>
            <person name="Gray M.W."/>
            <person name="Holland P.W.H."/>
            <person name="King N."/>
            <person name="Lang F.B.F."/>
            <person name="Roger A.J."/>
            <person name="Ruiz-Trillo I."/>
            <person name="Haas B."/>
            <person name="Nusbaum C."/>
            <person name="Birren B."/>
        </authorList>
    </citation>
    <scope>NUCLEOTIDE SEQUENCE [LARGE SCALE GENOMIC DNA]</scope>
    <source>
        <strain evidence="4 5">JP610</strain>
    </source>
</reference>
<evidence type="ECO:0000313" key="5">
    <source>
        <dbReference type="Proteomes" id="UP000054560"/>
    </source>
</evidence>
<dbReference type="RefSeq" id="XP_014153744.1">
    <property type="nucleotide sequence ID" value="XM_014298269.1"/>
</dbReference>
<dbReference type="Pfam" id="PF25115">
    <property type="entry name" value="Agd3_CE"/>
    <property type="match status" value="1"/>
</dbReference>
<feature type="compositionally biased region" description="Polar residues" evidence="1">
    <location>
        <begin position="410"/>
        <end position="449"/>
    </location>
</feature>